<dbReference type="Pfam" id="PF17919">
    <property type="entry name" value="RT_RNaseH_2"/>
    <property type="match status" value="1"/>
</dbReference>
<dbReference type="SUPFAM" id="SSF56672">
    <property type="entry name" value="DNA/RNA polymerases"/>
    <property type="match status" value="1"/>
</dbReference>
<reference evidence="2" key="2">
    <citation type="journal article" date="2024" name="Plant">
        <title>Genomic evolution and insights into agronomic trait innovations of Sesamum species.</title>
        <authorList>
            <person name="Miao H."/>
            <person name="Wang L."/>
            <person name="Qu L."/>
            <person name="Liu H."/>
            <person name="Sun Y."/>
            <person name="Le M."/>
            <person name="Wang Q."/>
            <person name="Wei S."/>
            <person name="Zheng Y."/>
            <person name="Lin W."/>
            <person name="Duan Y."/>
            <person name="Cao H."/>
            <person name="Xiong S."/>
            <person name="Wang X."/>
            <person name="Wei L."/>
            <person name="Li C."/>
            <person name="Ma Q."/>
            <person name="Ju M."/>
            <person name="Zhao R."/>
            <person name="Li G."/>
            <person name="Mu C."/>
            <person name="Tian Q."/>
            <person name="Mei H."/>
            <person name="Zhang T."/>
            <person name="Gao T."/>
            <person name="Zhang H."/>
        </authorList>
    </citation>
    <scope>NUCLEOTIDE SEQUENCE</scope>
    <source>
        <strain evidence="2">KEN8</strain>
    </source>
</reference>
<dbReference type="InterPro" id="IPR041577">
    <property type="entry name" value="RT_RNaseH_2"/>
</dbReference>
<sequence length="271" mass="31775">MHFQSAWRKFLGYLISCRGIEANPEKIEAIQDMSPSTTKKEVQKLTGRMAALSKFLRGSKRGLPFFKTLRKVEGFSWNEECQEAFDSLKEYLSKPPLLMKPQTGEKLYIHQSRSEESVSAVLVRAEEKEHQPVYYVARVLIADNRTQFQGGKLLFISVYNPQVNRQAEVTNLIIRLLENLRRNTFQPGVWIEAILLAEIGEKTWRVKSYDNTRDSKSRREDLNLVEEKRETTEKRIHIYKSKMARAYDDEVRPVNSKKEIWFCRKQKARDP</sequence>
<dbReference type="AlphaFoldDB" id="A0AAW2N1X1"/>
<dbReference type="EMBL" id="JACGWM010000012">
    <property type="protein sequence ID" value="KAL0337471.1"/>
    <property type="molecule type" value="Genomic_DNA"/>
</dbReference>
<dbReference type="InterPro" id="IPR012337">
    <property type="entry name" value="RNaseH-like_sf"/>
</dbReference>
<evidence type="ECO:0000313" key="2">
    <source>
        <dbReference type="EMBL" id="KAL0337471.1"/>
    </source>
</evidence>
<dbReference type="PANTHER" id="PTHR48475:SF1">
    <property type="entry name" value="RNASE H TYPE-1 DOMAIN-CONTAINING PROTEIN"/>
    <property type="match status" value="1"/>
</dbReference>
<name>A0AAW2N1X1_9LAMI</name>
<dbReference type="Gene3D" id="3.30.70.270">
    <property type="match status" value="1"/>
</dbReference>
<dbReference type="PANTHER" id="PTHR48475">
    <property type="entry name" value="RIBONUCLEASE H"/>
    <property type="match status" value="1"/>
</dbReference>
<protein>
    <recommendedName>
        <fullName evidence="1">Reverse transcriptase/retrotransposon-derived protein RNase H-like domain-containing protein</fullName>
    </recommendedName>
</protein>
<dbReference type="InterPro" id="IPR043502">
    <property type="entry name" value="DNA/RNA_pol_sf"/>
</dbReference>
<reference evidence="2" key="1">
    <citation type="submission" date="2020-06" db="EMBL/GenBank/DDBJ databases">
        <authorList>
            <person name="Li T."/>
            <person name="Hu X."/>
            <person name="Zhang T."/>
            <person name="Song X."/>
            <person name="Zhang H."/>
            <person name="Dai N."/>
            <person name="Sheng W."/>
            <person name="Hou X."/>
            <person name="Wei L."/>
        </authorList>
    </citation>
    <scope>NUCLEOTIDE SEQUENCE</scope>
    <source>
        <strain evidence="2">KEN8</strain>
        <tissue evidence="2">Leaf</tissue>
    </source>
</reference>
<dbReference type="SUPFAM" id="SSF53098">
    <property type="entry name" value="Ribonuclease H-like"/>
    <property type="match status" value="1"/>
</dbReference>
<gene>
    <name evidence="2" type="ORF">Scaly_2022200</name>
</gene>
<dbReference type="InterPro" id="IPR043128">
    <property type="entry name" value="Rev_trsase/Diguanyl_cyclase"/>
</dbReference>
<evidence type="ECO:0000259" key="1">
    <source>
        <dbReference type="Pfam" id="PF17919"/>
    </source>
</evidence>
<accession>A0AAW2N1X1</accession>
<organism evidence="2">
    <name type="scientific">Sesamum calycinum</name>
    <dbReference type="NCBI Taxonomy" id="2727403"/>
    <lineage>
        <taxon>Eukaryota</taxon>
        <taxon>Viridiplantae</taxon>
        <taxon>Streptophyta</taxon>
        <taxon>Embryophyta</taxon>
        <taxon>Tracheophyta</taxon>
        <taxon>Spermatophyta</taxon>
        <taxon>Magnoliopsida</taxon>
        <taxon>eudicotyledons</taxon>
        <taxon>Gunneridae</taxon>
        <taxon>Pentapetalae</taxon>
        <taxon>asterids</taxon>
        <taxon>lamiids</taxon>
        <taxon>Lamiales</taxon>
        <taxon>Pedaliaceae</taxon>
        <taxon>Sesamum</taxon>
    </lineage>
</organism>
<comment type="caution">
    <text evidence="2">The sequence shown here is derived from an EMBL/GenBank/DDBJ whole genome shotgun (WGS) entry which is preliminary data.</text>
</comment>
<proteinExistence type="predicted"/>
<feature type="domain" description="Reverse transcriptase/retrotransposon-derived protein RNase H-like" evidence="1">
    <location>
        <begin position="77"/>
        <end position="142"/>
    </location>
</feature>